<feature type="region of interest" description="Disordered" evidence="1">
    <location>
        <begin position="36"/>
        <end position="57"/>
    </location>
</feature>
<dbReference type="EMBL" id="CAEZXX010000173">
    <property type="protein sequence ID" value="CAB4724583.1"/>
    <property type="molecule type" value="Genomic_DNA"/>
</dbReference>
<dbReference type="EMBL" id="CAEZYY010000034">
    <property type="protein sequence ID" value="CAB4764760.1"/>
    <property type="molecule type" value="Genomic_DNA"/>
</dbReference>
<reference evidence="4" key="1">
    <citation type="submission" date="2020-05" db="EMBL/GenBank/DDBJ databases">
        <authorList>
            <person name="Chiriac C."/>
            <person name="Salcher M."/>
            <person name="Ghai R."/>
            <person name="Kavagutti S V."/>
        </authorList>
    </citation>
    <scope>NUCLEOTIDE SEQUENCE</scope>
</reference>
<feature type="compositionally biased region" description="Basic residues" evidence="1">
    <location>
        <begin position="44"/>
        <end position="57"/>
    </location>
</feature>
<evidence type="ECO:0000313" key="2">
    <source>
        <dbReference type="EMBL" id="CAB4724583.1"/>
    </source>
</evidence>
<evidence type="ECO:0000313" key="4">
    <source>
        <dbReference type="EMBL" id="CAB4791056.1"/>
    </source>
</evidence>
<protein>
    <submittedName>
        <fullName evidence="4">Unannotated protein</fullName>
    </submittedName>
</protein>
<accession>A0A6J6X6Z1</accession>
<evidence type="ECO:0000313" key="5">
    <source>
        <dbReference type="EMBL" id="CAB4985564.1"/>
    </source>
</evidence>
<name>A0A6J6X6Z1_9ZZZZ</name>
<organism evidence="4">
    <name type="scientific">freshwater metagenome</name>
    <dbReference type="NCBI Taxonomy" id="449393"/>
    <lineage>
        <taxon>unclassified sequences</taxon>
        <taxon>metagenomes</taxon>
        <taxon>ecological metagenomes</taxon>
    </lineage>
</organism>
<evidence type="ECO:0000313" key="3">
    <source>
        <dbReference type="EMBL" id="CAB4764760.1"/>
    </source>
</evidence>
<dbReference type="EMBL" id="CAFBON010000068">
    <property type="protein sequence ID" value="CAB4985564.1"/>
    <property type="molecule type" value="Genomic_DNA"/>
</dbReference>
<sequence length="57" mass="5958">MNRTLLAVNMAAPAGSARVCAAMHAGAWPAASSVAAYSKDHSKSSKRTARKAFRHST</sequence>
<dbReference type="AlphaFoldDB" id="A0A6J6X6Z1"/>
<gene>
    <name evidence="2" type="ORF">UFOPK2602_01980</name>
    <name evidence="3" type="ORF">UFOPK2806_01964</name>
    <name evidence="4" type="ORF">UFOPK3001_00260</name>
    <name evidence="5" type="ORF">UFOPK3954_00815</name>
</gene>
<evidence type="ECO:0000256" key="1">
    <source>
        <dbReference type="SAM" id="MobiDB-lite"/>
    </source>
</evidence>
<proteinExistence type="predicted"/>
<dbReference type="EMBL" id="CAFAAJ010000011">
    <property type="protein sequence ID" value="CAB4791056.1"/>
    <property type="molecule type" value="Genomic_DNA"/>
</dbReference>